<keyword evidence="1" id="KW-0732">Signal</keyword>
<evidence type="ECO:0008006" key="4">
    <source>
        <dbReference type="Google" id="ProtNLM"/>
    </source>
</evidence>
<dbReference type="RefSeq" id="WP_306873170.1">
    <property type="nucleotide sequence ID" value="NZ_JAUSRB010000002.1"/>
</dbReference>
<comment type="caution">
    <text evidence="2">The sequence shown here is derived from an EMBL/GenBank/DDBJ whole genome shotgun (WGS) entry which is preliminary data.</text>
</comment>
<evidence type="ECO:0000313" key="3">
    <source>
        <dbReference type="Proteomes" id="UP001230426"/>
    </source>
</evidence>
<dbReference type="Proteomes" id="UP001230426">
    <property type="component" value="Unassembled WGS sequence"/>
</dbReference>
<proteinExistence type="predicted"/>
<organism evidence="2 3">
    <name type="scientific">Streptosporangium brasiliense</name>
    <dbReference type="NCBI Taxonomy" id="47480"/>
    <lineage>
        <taxon>Bacteria</taxon>
        <taxon>Bacillati</taxon>
        <taxon>Actinomycetota</taxon>
        <taxon>Actinomycetes</taxon>
        <taxon>Streptosporangiales</taxon>
        <taxon>Streptosporangiaceae</taxon>
        <taxon>Streptosporangium</taxon>
    </lineage>
</organism>
<evidence type="ECO:0000313" key="2">
    <source>
        <dbReference type="EMBL" id="MDP9869344.1"/>
    </source>
</evidence>
<reference evidence="2 3" key="1">
    <citation type="submission" date="2023-07" db="EMBL/GenBank/DDBJ databases">
        <title>Sequencing the genomes of 1000 actinobacteria strains.</title>
        <authorList>
            <person name="Klenk H.-P."/>
        </authorList>
    </citation>
    <scope>NUCLEOTIDE SEQUENCE [LARGE SCALE GENOMIC DNA]</scope>
    <source>
        <strain evidence="2 3">DSM 44109</strain>
    </source>
</reference>
<dbReference type="InterPro" id="IPR021224">
    <property type="entry name" value="DUF2690"/>
</dbReference>
<evidence type="ECO:0000256" key="1">
    <source>
        <dbReference type="SAM" id="SignalP"/>
    </source>
</evidence>
<sequence length="169" mass="18647">MKSKVRSYALLAVLPLLPFVGPVQAAEAADPYNGRSPYKVINGRACATNGRVVATQEIVRGDTVYGTIHVRRNLSCNTSWAFVNFGAKLGAGEYGNALIRRSGPHGTHRLAYSCDTANGNKRVITGQTTCYTPMMTRNYSMWAEGYLYRKNSAGSWVTYAFGKADRYFR</sequence>
<accession>A0ABT9RKS6</accession>
<feature type="signal peptide" evidence="1">
    <location>
        <begin position="1"/>
        <end position="25"/>
    </location>
</feature>
<feature type="chain" id="PRO_5045370402" description="DUF2690 domain-containing protein" evidence="1">
    <location>
        <begin position="26"/>
        <end position="169"/>
    </location>
</feature>
<dbReference type="Pfam" id="PF10901">
    <property type="entry name" value="DUF2690"/>
    <property type="match status" value="1"/>
</dbReference>
<gene>
    <name evidence="2" type="ORF">J2S55_008610</name>
</gene>
<name>A0ABT9RKS6_9ACTN</name>
<keyword evidence="3" id="KW-1185">Reference proteome</keyword>
<dbReference type="EMBL" id="JAUSRB010000002">
    <property type="protein sequence ID" value="MDP9869344.1"/>
    <property type="molecule type" value="Genomic_DNA"/>
</dbReference>
<protein>
    <recommendedName>
        <fullName evidence="4">DUF2690 domain-containing protein</fullName>
    </recommendedName>
</protein>